<keyword evidence="3 17" id="KW-0723">Serine/threonine-protein kinase</keyword>
<name>A0A443R4K6_9ACAR</name>
<dbReference type="Gene3D" id="2.10.60.10">
    <property type="entry name" value="CD59"/>
    <property type="match status" value="1"/>
</dbReference>
<feature type="compositionally biased region" description="Polar residues" evidence="18">
    <location>
        <begin position="834"/>
        <end position="850"/>
    </location>
</feature>
<dbReference type="PROSITE" id="PS00107">
    <property type="entry name" value="PROTEIN_KINASE_ATP"/>
    <property type="match status" value="1"/>
</dbReference>
<keyword evidence="17" id="KW-0460">Magnesium</keyword>
<keyword evidence="7 16" id="KW-0547">Nucleotide-binding</keyword>
<evidence type="ECO:0000313" key="21">
    <source>
        <dbReference type="EMBL" id="RWS10214.1"/>
    </source>
</evidence>
<evidence type="ECO:0000256" key="8">
    <source>
        <dbReference type="ARBA" id="ARBA00022777"/>
    </source>
</evidence>
<keyword evidence="5 17" id="KW-0812">Transmembrane</keyword>
<evidence type="ECO:0000256" key="15">
    <source>
        <dbReference type="ARBA" id="ARBA00048773"/>
    </source>
</evidence>
<comment type="catalytic activity">
    <reaction evidence="15 17">
        <text>L-threonyl-[receptor-protein] + ATP = O-phospho-L-threonyl-[receptor-protein] + ADP + H(+)</text>
        <dbReference type="Rhea" id="RHEA:44880"/>
        <dbReference type="Rhea" id="RHEA-COMP:11024"/>
        <dbReference type="Rhea" id="RHEA-COMP:11025"/>
        <dbReference type="ChEBI" id="CHEBI:15378"/>
        <dbReference type="ChEBI" id="CHEBI:30013"/>
        <dbReference type="ChEBI" id="CHEBI:30616"/>
        <dbReference type="ChEBI" id="CHEBI:61977"/>
        <dbReference type="ChEBI" id="CHEBI:456216"/>
        <dbReference type="EC" id="2.7.11.30"/>
    </reaction>
</comment>
<feature type="domain" description="Protein kinase" evidence="20">
    <location>
        <begin position="228"/>
        <end position="537"/>
    </location>
</feature>
<keyword evidence="22" id="KW-1185">Reference proteome</keyword>
<dbReference type="Pfam" id="PF00069">
    <property type="entry name" value="Pkinase"/>
    <property type="match status" value="1"/>
</dbReference>
<dbReference type="InterPro" id="IPR017441">
    <property type="entry name" value="Protein_kinase_ATP_BS"/>
</dbReference>
<evidence type="ECO:0000256" key="1">
    <source>
        <dbReference type="ARBA" id="ARBA00004479"/>
    </source>
</evidence>
<keyword evidence="12 17" id="KW-0675">Receptor</keyword>
<comment type="subcellular location">
    <subcellularLocation>
        <location evidence="1 17">Membrane</location>
        <topology evidence="1 17">Single-pass type I membrane protein</topology>
    </subcellularLocation>
</comment>
<dbReference type="InterPro" id="IPR000719">
    <property type="entry name" value="Prot_kinase_dom"/>
</dbReference>
<dbReference type="CDD" id="cd14054">
    <property type="entry name" value="STKc_BMPR2_AMHR2"/>
    <property type="match status" value="1"/>
</dbReference>
<dbReference type="InterPro" id="IPR045860">
    <property type="entry name" value="Snake_toxin-like_sf"/>
</dbReference>
<evidence type="ECO:0000256" key="13">
    <source>
        <dbReference type="ARBA" id="ARBA00023180"/>
    </source>
</evidence>
<evidence type="ECO:0000256" key="5">
    <source>
        <dbReference type="ARBA" id="ARBA00022692"/>
    </source>
</evidence>
<dbReference type="GO" id="GO:0005024">
    <property type="term" value="F:transforming growth factor beta receptor activity"/>
    <property type="evidence" value="ECO:0007669"/>
    <property type="project" value="TreeGrafter"/>
</dbReference>
<gene>
    <name evidence="21" type="ORF">B4U79_08681</name>
</gene>
<proteinExistence type="inferred from homology"/>
<dbReference type="GO" id="GO:0043235">
    <property type="term" value="C:receptor complex"/>
    <property type="evidence" value="ECO:0007669"/>
    <property type="project" value="TreeGrafter"/>
</dbReference>
<accession>A0A443R4K6</accession>
<evidence type="ECO:0000256" key="2">
    <source>
        <dbReference type="ARBA" id="ARBA00009605"/>
    </source>
</evidence>
<dbReference type="PANTHER" id="PTHR23255">
    <property type="entry name" value="TRANSFORMING GROWTH FACTOR-BETA RECEPTOR TYPE I AND II"/>
    <property type="match status" value="1"/>
</dbReference>
<evidence type="ECO:0000259" key="20">
    <source>
        <dbReference type="PROSITE" id="PS50011"/>
    </source>
</evidence>
<keyword evidence="13" id="KW-0325">Glycoprotein</keyword>
<organism evidence="21 22">
    <name type="scientific">Dinothrombium tinctorium</name>
    <dbReference type="NCBI Taxonomy" id="1965070"/>
    <lineage>
        <taxon>Eukaryota</taxon>
        <taxon>Metazoa</taxon>
        <taxon>Ecdysozoa</taxon>
        <taxon>Arthropoda</taxon>
        <taxon>Chelicerata</taxon>
        <taxon>Arachnida</taxon>
        <taxon>Acari</taxon>
        <taxon>Acariformes</taxon>
        <taxon>Trombidiformes</taxon>
        <taxon>Prostigmata</taxon>
        <taxon>Anystina</taxon>
        <taxon>Parasitengona</taxon>
        <taxon>Trombidioidea</taxon>
        <taxon>Trombidiidae</taxon>
        <taxon>Dinothrombium</taxon>
    </lineage>
</organism>
<dbReference type="AlphaFoldDB" id="A0A443R4K6"/>
<dbReference type="PROSITE" id="PS50011">
    <property type="entry name" value="PROTEIN_KINASE_DOM"/>
    <property type="match status" value="1"/>
</dbReference>
<evidence type="ECO:0000256" key="16">
    <source>
        <dbReference type="PROSITE-ProRule" id="PRU10141"/>
    </source>
</evidence>
<dbReference type="GO" id="GO:0005524">
    <property type="term" value="F:ATP binding"/>
    <property type="evidence" value="ECO:0007669"/>
    <property type="project" value="UniProtKB-UniRule"/>
</dbReference>
<feature type="transmembrane region" description="Helical" evidence="17">
    <location>
        <begin position="168"/>
        <end position="191"/>
    </location>
</feature>
<keyword evidence="8 17" id="KW-0418">Kinase</keyword>
<comment type="caution">
    <text evidence="21">The sequence shown here is derived from an EMBL/GenBank/DDBJ whole genome shotgun (WGS) entry which is preliminary data.</text>
</comment>
<dbReference type="InterPro" id="IPR000333">
    <property type="entry name" value="TGFB_receptor"/>
</dbReference>
<dbReference type="GO" id="GO:0030509">
    <property type="term" value="P:BMP signaling pathway"/>
    <property type="evidence" value="ECO:0007669"/>
    <property type="project" value="TreeGrafter"/>
</dbReference>
<evidence type="ECO:0000256" key="11">
    <source>
        <dbReference type="ARBA" id="ARBA00023136"/>
    </source>
</evidence>
<keyword evidence="6 19" id="KW-0732">Signal</keyword>
<dbReference type="PANTHER" id="PTHR23255:SF100">
    <property type="entry name" value="RECEPTOR PROTEIN SERINE_THREONINE KINASE"/>
    <property type="match status" value="1"/>
</dbReference>
<evidence type="ECO:0000256" key="4">
    <source>
        <dbReference type="ARBA" id="ARBA00022679"/>
    </source>
</evidence>
<evidence type="ECO:0000256" key="18">
    <source>
        <dbReference type="SAM" id="MobiDB-lite"/>
    </source>
</evidence>
<evidence type="ECO:0000256" key="19">
    <source>
        <dbReference type="SAM" id="SignalP"/>
    </source>
</evidence>
<comment type="similarity">
    <text evidence="2 17">Belongs to the protein kinase superfamily. TKL Ser/Thr protein kinase family. TGFB receptor subfamily.</text>
</comment>
<dbReference type="Gene3D" id="1.10.510.10">
    <property type="entry name" value="Transferase(Phosphotransferase) domain 1"/>
    <property type="match status" value="1"/>
</dbReference>
<evidence type="ECO:0000313" key="22">
    <source>
        <dbReference type="Proteomes" id="UP000285301"/>
    </source>
</evidence>
<evidence type="ECO:0000256" key="6">
    <source>
        <dbReference type="ARBA" id="ARBA00022729"/>
    </source>
</evidence>
<dbReference type="OrthoDB" id="669224at2759"/>
<dbReference type="Gene3D" id="3.30.200.20">
    <property type="entry name" value="Phosphorylase Kinase, domain 1"/>
    <property type="match status" value="1"/>
</dbReference>
<dbReference type="GO" id="GO:0046872">
    <property type="term" value="F:metal ion binding"/>
    <property type="evidence" value="ECO:0007669"/>
    <property type="project" value="UniProtKB-KW"/>
</dbReference>
<keyword evidence="11 17" id="KW-0472">Membrane</keyword>
<evidence type="ECO:0000256" key="3">
    <source>
        <dbReference type="ARBA" id="ARBA00022527"/>
    </source>
</evidence>
<feature type="region of interest" description="Disordered" evidence="18">
    <location>
        <begin position="834"/>
        <end position="857"/>
    </location>
</feature>
<keyword evidence="17" id="KW-0479">Metal-binding</keyword>
<dbReference type="SUPFAM" id="SSF56112">
    <property type="entry name" value="Protein kinase-like (PK-like)"/>
    <property type="match status" value="1"/>
</dbReference>
<evidence type="ECO:0000256" key="17">
    <source>
        <dbReference type="RuleBase" id="RU361271"/>
    </source>
</evidence>
<comment type="catalytic activity">
    <reaction evidence="14">
        <text>L-seryl-[receptor-protein] + ATP = O-phospho-L-seryl-[receptor-protein] + ADP + H(+)</text>
        <dbReference type="Rhea" id="RHEA:18673"/>
        <dbReference type="Rhea" id="RHEA-COMP:11022"/>
        <dbReference type="Rhea" id="RHEA-COMP:11023"/>
        <dbReference type="ChEBI" id="CHEBI:15378"/>
        <dbReference type="ChEBI" id="CHEBI:29999"/>
        <dbReference type="ChEBI" id="CHEBI:30616"/>
        <dbReference type="ChEBI" id="CHEBI:83421"/>
        <dbReference type="ChEBI" id="CHEBI:456216"/>
        <dbReference type="EC" id="2.7.11.30"/>
    </reaction>
</comment>
<dbReference type="FunFam" id="3.30.200.20:FF:000094">
    <property type="entry name" value="Serine/threonine-protein kinase receptor"/>
    <property type="match status" value="1"/>
</dbReference>
<feature type="chain" id="PRO_5019139264" description="Serine/threonine-protein kinase receptor" evidence="19">
    <location>
        <begin position="26"/>
        <end position="857"/>
    </location>
</feature>
<dbReference type="EC" id="2.7.11.30" evidence="17"/>
<evidence type="ECO:0000256" key="7">
    <source>
        <dbReference type="ARBA" id="ARBA00022741"/>
    </source>
</evidence>
<dbReference type="InterPro" id="IPR011009">
    <property type="entry name" value="Kinase-like_dom_sf"/>
</dbReference>
<dbReference type="EMBL" id="NCKU01002185">
    <property type="protein sequence ID" value="RWS10214.1"/>
    <property type="molecule type" value="Genomic_DNA"/>
</dbReference>
<evidence type="ECO:0000256" key="10">
    <source>
        <dbReference type="ARBA" id="ARBA00022989"/>
    </source>
</evidence>
<evidence type="ECO:0000256" key="14">
    <source>
        <dbReference type="ARBA" id="ARBA00047681"/>
    </source>
</evidence>
<dbReference type="Proteomes" id="UP000285301">
    <property type="component" value="Unassembled WGS sequence"/>
</dbReference>
<keyword evidence="10 17" id="KW-1133">Transmembrane helix</keyword>
<reference evidence="21 22" key="1">
    <citation type="journal article" date="2018" name="Gigascience">
        <title>Genomes of trombidid mites reveal novel predicted allergens and laterally-transferred genes associated with secondary metabolism.</title>
        <authorList>
            <person name="Dong X."/>
            <person name="Chaisiri K."/>
            <person name="Xia D."/>
            <person name="Armstrong S.D."/>
            <person name="Fang Y."/>
            <person name="Donnelly M.J."/>
            <person name="Kadowaki T."/>
            <person name="McGarry J.W."/>
            <person name="Darby A.C."/>
            <person name="Makepeace B.L."/>
        </authorList>
    </citation>
    <scope>NUCLEOTIDE SEQUENCE [LARGE SCALE GENOMIC DNA]</scope>
    <source>
        <strain evidence="21">UoL-WK</strain>
    </source>
</reference>
<keyword evidence="4 17" id="KW-0808">Transferase</keyword>
<sequence>MDLPFFLCLTVIFILLSTESNSSDAYLVCAFAKQESVKISRIDSGEVIASNAAEIGADSGAENKTTERCPYMNNACYALWQQQSSNDSITILAQGCWDASSDEDCLSEKCVSNKKPAKALNNTKFCCCSGYMCNVNVTDGYNSSIDTQTESVELVDTKYSSKFIAVNVFAALIFLLLLIMIIAVFGYRLWIAMFMNGVIKKKNLDSVHLVESQTCQSSISQSLDFGNLKIEELIGNGRYGSVWKGVLNDQTVAVKIFNCHHKQYFVNERDIYTLPFMDHPSILKFFGAEEKSAHNGSPYIEYHLVLSYAPGGCLQDYLRKQTVSWITLCKMTQSITAGLSHLHSEIQKGDKRKPCIAHRDLSSRNILVKEDKSCIICDFGFSMQIAGSKCFVNGVEQNAETSSLCDVGTLRYMAPEILEGAVNLRDCESSLKQIDVYALGLIIWEVASRCSDLYQGMEVPPYKLPFEHEVGLNPSYEQMQVLVTRHKARPLFPDIWKDTNPAIRSLKETIEDCWDHDAEARLTALCVYERLLELPPLWERYKSGTVSAAVGSHLGAVAQTPTIANINNQRNILNLRNGTPDGPIILKENVNEKLTNKQNDVNCNSSETGETIVSSCDSEKNVSTAAFNYPPSRVTLPLQPYQGRNPCLERNLMLETSDEGNSNKYLQHGSKFQSRSTEVALSSPEQDVSALESQSLVTSDVLSHTSGRRALGNPHTLIPQIQNNIKNPIPKQPNVPGNGHHSIPPLHAYRSNESWPSKLLKLWTKTNPGYSWRTLFERRKRSQVINDCDTLEAEPLSSGHQCNSVTNHNSTVISNNKTDNCYLKETKVYLVNGSPTTSLVNRPPTNSSGETIPKTGH</sequence>
<keyword evidence="17" id="KW-0464">Manganese</keyword>
<evidence type="ECO:0000256" key="12">
    <source>
        <dbReference type="ARBA" id="ARBA00023170"/>
    </source>
</evidence>
<feature type="signal peptide" evidence="19">
    <location>
        <begin position="1"/>
        <end position="25"/>
    </location>
</feature>
<dbReference type="CDD" id="cd23533">
    <property type="entry name" value="TFP_LU_ECD_BMPR2_like"/>
    <property type="match status" value="1"/>
</dbReference>
<protein>
    <recommendedName>
        <fullName evidence="17">Serine/threonine-protein kinase receptor</fullName>
        <ecNumber evidence="17">2.7.11.30</ecNumber>
    </recommendedName>
</protein>
<comment type="cofactor">
    <cofactor evidence="17">
        <name>Mg(2+)</name>
        <dbReference type="ChEBI" id="CHEBI:18420"/>
    </cofactor>
    <cofactor evidence="17">
        <name>Mn(2+)</name>
        <dbReference type="ChEBI" id="CHEBI:29035"/>
    </cofactor>
</comment>
<dbReference type="FunFam" id="1.10.510.10:FF:000487">
    <property type="entry name" value="Anti-Muellerian hormone type-2 receptor"/>
    <property type="match status" value="1"/>
</dbReference>
<dbReference type="SUPFAM" id="SSF57302">
    <property type="entry name" value="Snake toxin-like"/>
    <property type="match status" value="1"/>
</dbReference>
<feature type="binding site" evidence="16">
    <location>
        <position position="255"/>
    </location>
    <ligand>
        <name>ATP</name>
        <dbReference type="ChEBI" id="CHEBI:30616"/>
    </ligand>
</feature>
<dbReference type="PRINTS" id="PR00653">
    <property type="entry name" value="ACTIVIN2R"/>
</dbReference>
<evidence type="ECO:0000256" key="9">
    <source>
        <dbReference type="ARBA" id="ARBA00022840"/>
    </source>
</evidence>
<dbReference type="GO" id="GO:0005886">
    <property type="term" value="C:plasma membrane"/>
    <property type="evidence" value="ECO:0007669"/>
    <property type="project" value="TreeGrafter"/>
</dbReference>
<dbReference type="STRING" id="1965070.A0A443R4K6"/>
<keyword evidence="9 16" id="KW-0067">ATP-binding</keyword>